<organism evidence="2 3">
    <name type="scientific">Streptomyces yangpuensis</name>
    <dbReference type="NCBI Taxonomy" id="1648182"/>
    <lineage>
        <taxon>Bacteria</taxon>
        <taxon>Bacillati</taxon>
        <taxon>Actinomycetota</taxon>
        <taxon>Actinomycetes</taxon>
        <taxon>Kitasatosporales</taxon>
        <taxon>Streptomycetaceae</taxon>
        <taxon>Streptomyces</taxon>
    </lineage>
</organism>
<dbReference type="RefSeq" id="WP_257857432.1">
    <property type="nucleotide sequence ID" value="NZ_CP102514.1"/>
</dbReference>
<evidence type="ECO:0000313" key="3">
    <source>
        <dbReference type="Proteomes" id="UP001057738"/>
    </source>
</evidence>
<feature type="compositionally biased region" description="Basic and acidic residues" evidence="1">
    <location>
        <begin position="53"/>
        <end position="64"/>
    </location>
</feature>
<accession>A0ABY5Q4G2</accession>
<evidence type="ECO:0000313" key="2">
    <source>
        <dbReference type="EMBL" id="UUY51337.1"/>
    </source>
</evidence>
<name>A0ABY5Q4G2_9ACTN</name>
<dbReference type="GeneID" id="95578031"/>
<dbReference type="Proteomes" id="UP001057738">
    <property type="component" value="Chromosome"/>
</dbReference>
<proteinExistence type="predicted"/>
<sequence>MPRASLTGLAVDRAGRGYVVAAVDHAYASDGTTLPGGCVLTCKAWEQVFPDRSQRRVSDGRGRDIPFVGTPG</sequence>
<gene>
    <name evidence="2" type="ORF">NRK68_31375</name>
</gene>
<evidence type="ECO:0008006" key="4">
    <source>
        <dbReference type="Google" id="ProtNLM"/>
    </source>
</evidence>
<keyword evidence="3" id="KW-1185">Reference proteome</keyword>
<reference evidence="2" key="1">
    <citation type="submission" date="2022-08" db="EMBL/GenBank/DDBJ databases">
        <authorList>
            <person name="Tian L."/>
        </authorList>
    </citation>
    <scope>NUCLEOTIDE SEQUENCE</scope>
    <source>
        <strain evidence="2">CM253</strain>
    </source>
</reference>
<evidence type="ECO:0000256" key="1">
    <source>
        <dbReference type="SAM" id="MobiDB-lite"/>
    </source>
</evidence>
<dbReference type="EMBL" id="CP102514">
    <property type="protein sequence ID" value="UUY51337.1"/>
    <property type="molecule type" value="Genomic_DNA"/>
</dbReference>
<feature type="region of interest" description="Disordered" evidence="1">
    <location>
        <begin position="53"/>
        <end position="72"/>
    </location>
</feature>
<protein>
    <recommendedName>
        <fullName evidence="4">DUF397 domain-containing protein</fullName>
    </recommendedName>
</protein>